<keyword evidence="3" id="KW-1185">Reference proteome</keyword>
<comment type="caution">
    <text evidence="2">The sequence shown here is derived from an EMBL/GenBank/DDBJ whole genome shotgun (WGS) entry which is preliminary data.</text>
</comment>
<evidence type="ECO:0000256" key="1">
    <source>
        <dbReference type="SAM" id="SignalP"/>
    </source>
</evidence>
<accession>A0AAN8F9Z5</accession>
<dbReference type="EMBL" id="WIXE01012626">
    <property type="protein sequence ID" value="KAK5975771.1"/>
    <property type="molecule type" value="Genomic_DNA"/>
</dbReference>
<feature type="chain" id="PRO_5042864778" evidence="1">
    <location>
        <begin position="24"/>
        <end position="96"/>
    </location>
</feature>
<sequence>MSPAKKLNLVMTASLSLIGVVNKADVDTVVEEISKHNRHLCHSHVAQAARYLSAEMAVTGKRFSYYEDRIAGGSTAYVSTADIPPHLVEVINAMSK</sequence>
<gene>
    <name evidence="2" type="ORF">GCK32_021954</name>
</gene>
<reference evidence="2 3" key="1">
    <citation type="submission" date="2019-10" db="EMBL/GenBank/DDBJ databases">
        <title>Assembly and Annotation for the nematode Trichostrongylus colubriformis.</title>
        <authorList>
            <person name="Martin J."/>
        </authorList>
    </citation>
    <scope>NUCLEOTIDE SEQUENCE [LARGE SCALE GENOMIC DNA]</scope>
    <source>
        <strain evidence="2">G859</strain>
        <tissue evidence="2">Whole worm</tissue>
    </source>
</reference>
<dbReference type="Proteomes" id="UP001331761">
    <property type="component" value="Unassembled WGS sequence"/>
</dbReference>
<dbReference type="AlphaFoldDB" id="A0AAN8F9Z5"/>
<protein>
    <submittedName>
        <fullName evidence="2">Uncharacterized protein</fullName>
    </submittedName>
</protein>
<proteinExistence type="predicted"/>
<name>A0AAN8F9Z5_TRICO</name>
<feature type="signal peptide" evidence="1">
    <location>
        <begin position="1"/>
        <end position="23"/>
    </location>
</feature>
<evidence type="ECO:0000313" key="3">
    <source>
        <dbReference type="Proteomes" id="UP001331761"/>
    </source>
</evidence>
<evidence type="ECO:0000313" key="2">
    <source>
        <dbReference type="EMBL" id="KAK5975771.1"/>
    </source>
</evidence>
<feature type="non-terminal residue" evidence="2">
    <location>
        <position position="96"/>
    </location>
</feature>
<keyword evidence="1" id="KW-0732">Signal</keyword>
<organism evidence="2 3">
    <name type="scientific">Trichostrongylus colubriformis</name>
    <name type="common">Black scour worm</name>
    <dbReference type="NCBI Taxonomy" id="6319"/>
    <lineage>
        <taxon>Eukaryota</taxon>
        <taxon>Metazoa</taxon>
        <taxon>Ecdysozoa</taxon>
        <taxon>Nematoda</taxon>
        <taxon>Chromadorea</taxon>
        <taxon>Rhabditida</taxon>
        <taxon>Rhabditina</taxon>
        <taxon>Rhabditomorpha</taxon>
        <taxon>Strongyloidea</taxon>
        <taxon>Trichostrongylidae</taxon>
        <taxon>Trichostrongylus</taxon>
    </lineage>
</organism>